<dbReference type="PRINTS" id="PR00082">
    <property type="entry name" value="GLFDHDRGNASE"/>
</dbReference>
<protein>
    <submittedName>
        <fullName evidence="8">Leucine dehydrogenase</fullName>
    </submittedName>
</protein>
<dbReference type="OrthoDB" id="9803297at2"/>
<dbReference type="SUPFAM" id="SSF53223">
    <property type="entry name" value="Aminoacid dehydrogenase-like, N-terminal domain"/>
    <property type="match status" value="1"/>
</dbReference>
<dbReference type="Gene3D" id="3.40.50.10860">
    <property type="entry name" value="Leucine Dehydrogenase, chain A, domain 1"/>
    <property type="match status" value="1"/>
</dbReference>
<dbReference type="InterPro" id="IPR016211">
    <property type="entry name" value="Glu/Phe/Leu/Val/Trp_DH_bac/arc"/>
</dbReference>
<dbReference type="EMBL" id="REFR01000010">
    <property type="protein sequence ID" value="RMB08474.1"/>
    <property type="molecule type" value="Genomic_DNA"/>
</dbReference>
<dbReference type="InterPro" id="IPR006097">
    <property type="entry name" value="Glu/Leu/Phe/Val/Trp_DH_dimer"/>
</dbReference>
<evidence type="ECO:0000313" key="8">
    <source>
        <dbReference type="EMBL" id="RMB08474.1"/>
    </source>
</evidence>
<evidence type="ECO:0000256" key="4">
    <source>
        <dbReference type="PIRSR" id="PIRSR000188-1"/>
    </source>
</evidence>
<evidence type="ECO:0000313" key="9">
    <source>
        <dbReference type="Proteomes" id="UP000271227"/>
    </source>
</evidence>
<dbReference type="Pfam" id="PF02812">
    <property type="entry name" value="ELFV_dehydrog_N"/>
    <property type="match status" value="1"/>
</dbReference>
<evidence type="ECO:0000256" key="1">
    <source>
        <dbReference type="ARBA" id="ARBA00006382"/>
    </source>
</evidence>
<feature type="domain" description="Glutamate/phenylalanine/leucine/valine/L-tryptophan dehydrogenase C-terminal" evidence="7">
    <location>
        <begin position="158"/>
        <end position="368"/>
    </location>
</feature>
<comment type="caution">
    <text evidence="8">The sequence shown here is derived from an EMBL/GenBank/DDBJ whole genome shotgun (WGS) entry which is preliminary data.</text>
</comment>
<evidence type="ECO:0000256" key="5">
    <source>
        <dbReference type="PIRSR" id="PIRSR000188-2"/>
    </source>
</evidence>
<feature type="active site" description="Proton donor/acceptor" evidence="4">
    <location>
        <position position="94"/>
    </location>
</feature>
<dbReference type="FunCoup" id="A0A3M0CFW7">
    <property type="interactions" value="467"/>
</dbReference>
<dbReference type="SUPFAM" id="SSF51735">
    <property type="entry name" value="NAD(P)-binding Rossmann-fold domains"/>
    <property type="match status" value="1"/>
</dbReference>
<keyword evidence="2 6" id="KW-0560">Oxidoreductase</keyword>
<dbReference type="GO" id="GO:0016639">
    <property type="term" value="F:oxidoreductase activity, acting on the CH-NH2 group of donors, NAD or NADP as acceptor"/>
    <property type="evidence" value="ECO:0007669"/>
    <property type="project" value="InterPro"/>
</dbReference>
<keyword evidence="3 5" id="KW-0520">NAD</keyword>
<sequence>MPVFNSRSFRDHEQVVFCSDRVTGLKAIIAVHSTALGPATGGTRFWDYGAIYKSVPVDVAESRAEEDAVYDVLRLSRGMSYKNAMAGLRLGGGKSVIIGAPKTLGTDDLMRAFGRNVNRLGGNYYAAEDVGTSPAMLAAASEATEYVCGLEGGEFGTGDPSPHTALGVFVGIKAAVRHRLNKTDLKGIRVAIQGLGHVGQYLARHLLDAGADLIVTDIVEDNINAVKAMGDVTVVKPEGIHAVDCDVFAPCALGGGLNRKTIPEIKATVIAGAANNQLEREGVEDEDLRRRGALYAPDYVINAGGIISVESEVYKERLDEDARRAKVLRIGDTLSRIFEASDRQERPTGIIANEMAEDIIRSAGEAKLAATPAAAE</sequence>
<dbReference type="InterPro" id="IPR046346">
    <property type="entry name" value="Aminoacid_DH-like_N_sf"/>
</dbReference>
<reference evidence="8 9" key="1">
    <citation type="submission" date="2018-10" db="EMBL/GenBank/DDBJ databases">
        <title>Genomic Encyclopedia of Archaeal and Bacterial Type Strains, Phase II (KMG-II): from individual species to whole genera.</title>
        <authorList>
            <person name="Goeker M."/>
        </authorList>
    </citation>
    <scope>NUCLEOTIDE SEQUENCE [LARGE SCALE GENOMIC DNA]</scope>
    <source>
        <strain evidence="8 9">DSM 25217</strain>
    </source>
</reference>
<evidence type="ECO:0000256" key="2">
    <source>
        <dbReference type="ARBA" id="ARBA00023002"/>
    </source>
</evidence>
<gene>
    <name evidence="8" type="ORF">BXY39_1107</name>
</gene>
<feature type="binding site" evidence="5">
    <location>
        <begin position="194"/>
        <end position="199"/>
    </location>
    <ligand>
        <name>NAD(+)</name>
        <dbReference type="ChEBI" id="CHEBI:57540"/>
    </ligand>
</feature>
<dbReference type="InterPro" id="IPR006095">
    <property type="entry name" value="Glu/Leu/Phe/Val/Trp_DH"/>
</dbReference>
<dbReference type="GO" id="GO:0000166">
    <property type="term" value="F:nucleotide binding"/>
    <property type="evidence" value="ECO:0007669"/>
    <property type="project" value="UniProtKB-KW"/>
</dbReference>
<dbReference type="PANTHER" id="PTHR42722">
    <property type="entry name" value="LEUCINE DEHYDROGENASE"/>
    <property type="match status" value="1"/>
</dbReference>
<dbReference type="GO" id="GO:0006520">
    <property type="term" value="P:amino acid metabolic process"/>
    <property type="evidence" value="ECO:0007669"/>
    <property type="project" value="InterPro"/>
</dbReference>
<dbReference type="CDD" id="cd01075">
    <property type="entry name" value="NAD_bind_Leu_Phe_Val_DH"/>
    <property type="match status" value="1"/>
</dbReference>
<dbReference type="PANTHER" id="PTHR42722:SF1">
    <property type="entry name" value="VALINE DEHYDROGENASE"/>
    <property type="match status" value="1"/>
</dbReference>
<evidence type="ECO:0000259" key="7">
    <source>
        <dbReference type="SMART" id="SM00839"/>
    </source>
</evidence>
<comment type="similarity">
    <text evidence="1 6">Belongs to the Glu/Leu/Phe/Val dehydrogenases family.</text>
</comment>
<dbReference type="SMART" id="SM00839">
    <property type="entry name" value="ELFV_dehydrog"/>
    <property type="match status" value="1"/>
</dbReference>
<dbReference type="AlphaFoldDB" id="A0A3M0CFW7"/>
<proteinExistence type="inferred from homology"/>
<dbReference type="InterPro" id="IPR036291">
    <property type="entry name" value="NAD(P)-bd_dom_sf"/>
</dbReference>
<organism evidence="8 9">
    <name type="scientific">Eilatimonas milleporae</name>
    <dbReference type="NCBI Taxonomy" id="911205"/>
    <lineage>
        <taxon>Bacteria</taxon>
        <taxon>Pseudomonadati</taxon>
        <taxon>Pseudomonadota</taxon>
        <taxon>Alphaproteobacteria</taxon>
        <taxon>Kordiimonadales</taxon>
        <taxon>Kordiimonadaceae</taxon>
        <taxon>Eilatimonas</taxon>
    </lineage>
</organism>
<keyword evidence="9" id="KW-1185">Reference proteome</keyword>
<dbReference type="Pfam" id="PF00208">
    <property type="entry name" value="ELFV_dehydrog"/>
    <property type="match status" value="2"/>
</dbReference>
<dbReference type="RefSeq" id="WP_121937838.1">
    <property type="nucleotide sequence ID" value="NZ_REFR01000010.1"/>
</dbReference>
<dbReference type="PIRSF" id="PIRSF000188">
    <property type="entry name" value="Phe_leu_dh"/>
    <property type="match status" value="1"/>
</dbReference>
<keyword evidence="5" id="KW-0547">Nucleotide-binding</keyword>
<dbReference type="InParanoid" id="A0A3M0CFW7"/>
<evidence type="ECO:0000256" key="6">
    <source>
        <dbReference type="RuleBase" id="RU004417"/>
    </source>
</evidence>
<name>A0A3M0CFW7_9PROT</name>
<evidence type="ECO:0000256" key="3">
    <source>
        <dbReference type="ARBA" id="ARBA00023027"/>
    </source>
</evidence>
<dbReference type="InterPro" id="IPR006096">
    <property type="entry name" value="Glu/Leu/Phe/Val/Trp_DH_C"/>
</dbReference>
<dbReference type="Gene3D" id="3.40.50.720">
    <property type="entry name" value="NAD(P)-binding Rossmann-like Domain"/>
    <property type="match status" value="1"/>
</dbReference>
<accession>A0A3M0CFW7</accession>
<dbReference type="Proteomes" id="UP000271227">
    <property type="component" value="Unassembled WGS sequence"/>
</dbReference>